<keyword evidence="2" id="KW-1185">Reference proteome</keyword>
<reference evidence="1 2" key="1">
    <citation type="submission" date="2023-08" db="EMBL/GenBank/DDBJ databases">
        <authorList>
            <person name="Palmer J.M."/>
        </authorList>
    </citation>
    <scope>NUCLEOTIDE SEQUENCE [LARGE SCALE GENOMIC DNA]</scope>
    <source>
        <strain evidence="1 2">TWF481</strain>
    </source>
</reference>
<protein>
    <submittedName>
        <fullName evidence="1">Uncharacterized protein</fullName>
    </submittedName>
</protein>
<evidence type="ECO:0000313" key="2">
    <source>
        <dbReference type="Proteomes" id="UP001370758"/>
    </source>
</evidence>
<organism evidence="1 2">
    <name type="scientific">Arthrobotrys musiformis</name>
    <dbReference type="NCBI Taxonomy" id="47236"/>
    <lineage>
        <taxon>Eukaryota</taxon>
        <taxon>Fungi</taxon>
        <taxon>Dikarya</taxon>
        <taxon>Ascomycota</taxon>
        <taxon>Pezizomycotina</taxon>
        <taxon>Orbiliomycetes</taxon>
        <taxon>Orbiliales</taxon>
        <taxon>Orbiliaceae</taxon>
        <taxon>Arthrobotrys</taxon>
    </lineage>
</organism>
<dbReference type="AlphaFoldDB" id="A0AAV9WN06"/>
<comment type="caution">
    <text evidence="1">The sequence shown here is derived from an EMBL/GenBank/DDBJ whole genome shotgun (WGS) entry which is preliminary data.</text>
</comment>
<proteinExistence type="predicted"/>
<dbReference type="EMBL" id="JAVHJL010000001">
    <property type="protein sequence ID" value="KAK6511339.1"/>
    <property type="molecule type" value="Genomic_DNA"/>
</dbReference>
<gene>
    <name evidence="1" type="ORF">TWF481_000259</name>
</gene>
<name>A0AAV9WN06_9PEZI</name>
<sequence>MFVKDWDQIFDGLEKANPTADEINQAAKEVAVNPDGVYGPIIASNKTPDSVKSDQKLYLSFTLPQFTSLRSLTFLLRSRGSRYSQNFSDWGTFKGTYSWFDIELWRPKKGPKPAGRDIHLAGNSWELDPSKIIVKDKKYLVGVWLLQRNRHAGKLWERYVVTWDVNQFELDDKTSAKWEEGESEQGSEDPELAKKERWYKGGWSPNGQFVRNLKPGDELRIMMKASTRAGGWECEVLECDVRAIWT</sequence>
<evidence type="ECO:0000313" key="1">
    <source>
        <dbReference type="EMBL" id="KAK6511339.1"/>
    </source>
</evidence>
<accession>A0AAV9WN06</accession>
<dbReference type="Proteomes" id="UP001370758">
    <property type="component" value="Unassembled WGS sequence"/>
</dbReference>